<name>A0ABD3PCQ3_9STRA</name>
<dbReference type="Proteomes" id="UP001516023">
    <property type="component" value="Unassembled WGS sequence"/>
</dbReference>
<gene>
    <name evidence="2" type="ORF">HJC23_008273</name>
</gene>
<evidence type="ECO:0000256" key="1">
    <source>
        <dbReference type="SAM" id="Phobius"/>
    </source>
</evidence>
<organism evidence="2 3">
    <name type="scientific">Cyclotella cryptica</name>
    <dbReference type="NCBI Taxonomy" id="29204"/>
    <lineage>
        <taxon>Eukaryota</taxon>
        <taxon>Sar</taxon>
        <taxon>Stramenopiles</taxon>
        <taxon>Ochrophyta</taxon>
        <taxon>Bacillariophyta</taxon>
        <taxon>Coscinodiscophyceae</taxon>
        <taxon>Thalassiosirophycidae</taxon>
        <taxon>Stephanodiscales</taxon>
        <taxon>Stephanodiscaceae</taxon>
        <taxon>Cyclotella</taxon>
    </lineage>
</organism>
<feature type="transmembrane region" description="Helical" evidence="1">
    <location>
        <begin position="22"/>
        <end position="42"/>
    </location>
</feature>
<keyword evidence="1" id="KW-1133">Transmembrane helix</keyword>
<sequence>MTHSTTQENNVAWRLERTLSKAITLITICSASFLLCTTLFTAPRSTIHNIDDTSRIVFSPLIDTNDKSTAMQSRHYQYQQQQNFHRRLAVAPPIVDDPIDNYLFIIIHYHKTGHDLSRSLIDMISAGIPDIPRPIVWSRKSMITSYSKAVKCPTNVNLPAGNILVLTAPNFFCDPTMLAEILLSERDSSSIFRRNKFATRGVKIIHLIRNPFSLAVSNYNYHAQDPTPESWVYRTNPCKVEMLRGQSYRDLLLPTLASIMKEDDFQALKDRCNFLFRNPQRPELKGEHMFAHLQQLEPKLGVQLSTLHMLTQGVSGGDITRMVSNILKFSNLKRLVSHTNALHHIPTNKPNHDLIQVMSLSTDDFIVDPHGMALRVLDFCFGNNVSEDIRKKIAFKYEQSYMTLQEGGGDIHVTHKIDNTDILKDSLRKDELFGRILGNLENVVEMALEESRG</sequence>
<keyword evidence="1" id="KW-0812">Transmembrane</keyword>
<dbReference type="AlphaFoldDB" id="A0ABD3PCQ3"/>
<dbReference type="Gene3D" id="3.40.50.300">
    <property type="entry name" value="P-loop containing nucleotide triphosphate hydrolases"/>
    <property type="match status" value="1"/>
</dbReference>
<dbReference type="InterPro" id="IPR027417">
    <property type="entry name" value="P-loop_NTPase"/>
</dbReference>
<evidence type="ECO:0008006" key="4">
    <source>
        <dbReference type="Google" id="ProtNLM"/>
    </source>
</evidence>
<dbReference type="SUPFAM" id="SSF52540">
    <property type="entry name" value="P-loop containing nucleoside triphosphate hydrolases"/>
    <property type="match status" value="1"/>
</dbReference>
<comment type="caution">
    <text evidence="2">The sequence shown here is derived from an EMBL/GenBank/DDBJ whole genome shotgun (WGS) entry which is preliminary data.</text>
</comment>
<protein>
    <recommendedName>
        <fullName evidence="4">Sulfotransferase domain-containing protein</fullName>
    </recommendedName>
</protein>
<keyword evidence="1" id="KW-0472">Membrane</keyword>
<accession>A0ABD3PCQ3</accession>
<evidence type="ECO:0000313" key="2">
    <source>
        <dbReference type="EMBL" id="KAL3785463.1"/>
    </source>
</evidence>
<dbReference type="EMBL" id="JABMIG020000214">
    <property type="protein sequence ID" value="KAL3785463.1"/>
    <property type="molecule type" value="Genomic_DNA"/>
</dbReference>
<evidence type="ECO:0000313" key="3">
    <source>
        <dbReference type="Proteomes" id="UP001516023"/>
    </source>
</evidence>
<keyword evidence="3" id="KW-1185">Reference proteome</keyword>
<reference evidence="2 3" key="1">
    <citation type="journal article" date="2020" name="G3 (Bethesda)">
        <title>Improved Reference Genome for Cyclotella cryptica CCMP332, a Model for Cell Wall Morphogenesis, Salinity Adaptation, and Lipid Production in Diatoms (Bacillariophyta).</title>
        <authorList>
            <person name="Roberts W.R."/>
            <person name="Downey K.M."/>
            <person name="Ruck E.C."/>
            <person name="Traller J.C."/>
            <person name="Alverson A.J."/>
        </authorList>
    </citation>
    <scope>NUCLEOTIDE SEQUENCE [LARGE SCALE GENOMIC DNA]</scope>
    <source>
        <strain evidence="2 3">CCMP332</strain>
    </source>
</reference>
<proteinExistence type="predicted"/>